<evidence type="ECO:0000256" key="2">
    <source>
        <dbReference type="ARBA" id="ARBA00034247"/>
    </source>
</evidence>
<keyword evidence="5" id="KW-0808">Transferase</keyword>
<feature type="transmembrane region" description="Helical" evidence="3">
    <location>
        <begin position="62"/>
        <end position="84"/>
    </location>
</feature>
<feature type="domain" description="GGDEF" evidence="4">
    <location>
        <begin position="148"/>
        <end position="271"/>
    </location>
</feature>
<gene>
    <name evidence="5" type="ORF">QBE54_05875</name>
</gene>
<dbReference type="GO" id="GO:0052621">
    <property type="term" value="F:diguanylate cyclase activity"/>
    <property type="evidence" value="ECO:0007669"/>
    <property type="project" value="UniProtKB-EC"/>
</dbReference>
<proteinExistence type="predicted"/>
<dbReference type="PROSITE" id="PS50887">
    <property type="entry name" value="GGDEF"/>
    <property type="match status" value="1"/>
</dbReference>
<dbReference type="InterPro" id="IPR000160">
    <property type="entry name" value="GGDEF_dom"/>
</dbReference>
<keyword evidence="3" id="KW-0472">Membrane</keyword>
<dbReference type="Pfam" id="PF00990">
    <property type="entry name" value="GGDEF"/>
    <property type="match status" value="1"/>
</dbReference>
<dbReference type="InterPro" id="IPR029787">
    <property type="entry name" value="Nucleotide_cyclase"/>
</dbReference>
<keyword evidence="6" id="KW-1185">Reference proteome</keyword>
<dbReference type="InterPro" id="IPR043128">
    <property type="entry name" value="Rev_trsase/Diguanyl_cyclase"/>
</dbReference>
<name>A0ABZ2Y808_9BACT</name>
<dbReference type="EMBL" id="CP121689">
    <property type="protein sequence ID" value="WZL75129.1"/>
    <property type="molecule type" value="Genomic_DNA"/>
</dbReference>
<dbReference type="SMART" id="SM00267">
    <property type="entry name" value="GGDEF"/>
    <property type="match status" value="1"/>
</dbReference>
<dbReference type="EC" id="2.7.7.65" evidence="1"/>
<evidence type="ECO:0000256" key="3">
    <source>
        <dbReference type="SAM" id="Phobius"/>
    </source>
</evidence>
<evidence type="ECO:0000259" key="4">
    <source>
        <dbReference type="PROSITE" id="PS50887"/>
    </source>
</evidence>
<feature type="transmembrane region" description="Helical" evidence="3">
    <location>
        <begin position="37"/>
        <end position="55"/>
    </location>
</feature>
<sequence>MSWRTRILCLYAILFVVAALLAVVAFPLDLPYIRESILKLTTLGTCLVVTVLTFWRSLPIGIPLLSHGMGLIALSFWIGIWSVVRDFPPLAAHLTIYPPGALGIVFIFRVFSRFLPLLMKQAHLDSLTGLYNRHYLRTKLQEYARIKQNACLVLLDLDGLKRVNDHYGHQMGDDVLKRLASLLRQEIRTKDLAFRYGGDEFIVIFPDTTLKDTQAIIERLRRRVGEDAFLYPLKVSFSYGTSNLREVRNPEEALTAADKNMYEEKKAKQTV</sequence>
<dbReference type="RefSeq" id="WP_369017275.1">
    <property type="nucleotide sequence ID" value="NZ_CP121689.1"/>
</dbReference>
<reference evidence="5 6" key="1">
    <citation type="submission" date="2023-03" db="EMBL/GenBank/DDBJ databases">
        <title>Novel Species.</title>
        <authorList>
            <person name="Ma S."/>
        </authorList>
    </citation>
    <scope>NUCLEOTIDE SEQUENCE [LARGE SCALE GENOMIC DNA]</scope>
    <source>
        <strain evidence="5 6">B11</strain>
    </source>
</reference>
<organism evidence="5 6">
    <name type="scientific">Thermatribacter velox</name>
    <dbReference type="NCBI Taxonomy" id="3039681"/>
    <lineage>
        <taxon>Bacteria</taxon>
        <taxon>Pseudomonadati</taxon>
        <taxon>Atribacterota</taxon>
        <taxon>Atribacteria</taxon>
        <taxon>Atribacterales</taxon>
        <taxon>Thermatribacteraceae</taxon>
        <taxon>Thermatribacter</taxon>
    </lineage>
</organism>
<dbReference type="InterPro" id="IPR050469">
    <property type="entry name" value="Diguanylate_Cyclase"/>
</dbReference>
<dbReference type="CDD" id="cd01949">
    <property type="entry name" value="GGDEF"/>
    <property type="match status" value="1"/>
</dbReference>
<dbReference type="PANTHER" id="PTHR45138:SF9">
    <property type="entry name" value="DIGUANYLATE CYCLASE DGCM-RELATED"/>
    <property type="match status" value="1"/>
</dbReference>
<accession>A0ABZ2Y808</accession>
<evidence type="ECO:0000313" key="6">
    <source>
        <dbReference type="Proteomes" id="UP001461341"/>
    </source>
</evidence>
<feature type="transmembrane region" description="Helical" evidence="3">
    <location>
        <begin position="90"/>
        <end position="111"/>
    </location>
</feature>
<keyword evidence="5" id="KW-0548">Nucleotidyltransferase</keyword>
<dbReference type="Proteomes" id="UP001461341">
    <property type="component" value="Chromosome"/>
</dbReference>
<dbReference type="PANTHER" id="PTHR45138">
    <property type="entry name" value="REGULATORY COMPONENTS OF SENSORY TRANSDUCTION SYSTEM"/>
    <property type="match status" value="1"/>
</dbReference>
<dbReference type="SUPFAM" id="SSF55073">
    <property type="entry name" value="Nucleotide cyclase"/>
    <property type="match status" value="1"/>
</dbReference>
<protein>
    <recommendedName>
        <fullName evidence="1">diguanylate cyclase</fullName>
        <ecNumber evidence="1">2.7.7.65</ecNumber>
    </recommendedName>
</protein>
<dbReference type="NCBIfam" id="TIGR00254">
    <property type="entry name" value="GGDEF"/>
    <property type="match status" value="1"/>
</dbReference>
<comment type="catalytic activity">
    <reaction evidence="2">
        <text>2 GTP = 3',3'-c-di-GMP + 2 diphosphate</text>
        <dbReference type="Rhea" id="RHEA:24898"/>
        <dbReference type="ChEBI" id="CHEBI:33019"/>
        <dbReference type="ChEBI" id="CHEBI:37565"/>
        <dbReference type="ChEBI" id="CHEBI:58805"/>
        <dbReference type="EC" id="2.7.7.65"/>
    </reaction>
</comment>
<evidence type="ECO:0000313" key="5">
    <source>
        <dbReference type="EMBL" id="WZL75129.1"/>
    </source>
</evidence>
<dbReference type="Gene3D" id="3.30.70.270">
    <property type="match status" value="1"/>
</dbReference>
<keyword evidence="3" id="KW-1133">Transmembrane helix</keyword>
<keyword evidence="3" id="KW-0812">Transmembrane</keyword>
<evidence type="ECO:0000256" key="1">
    <source>
        <dbReference type="ARBA" id="ARBA00012528"/>
    </source>
</evidence>